<organism evidence="2 3">
    <name type="scientific">Claviceps africana</name>
    <dbReference type="NCBI Taxonomy" id="83212"/>
    <lineage>
        <taxon>Eukaryota</taxon>
        <taxon>Fungi</taxon>
        <taxon>Dikarya</taxon>
        <taxon>Ascomycota</taxon>
        <taxon>Pezizomycotina</taxon>
        <taxon>Sordariomycetes</taxon>
        <taxon>Hypocreomycetidae</taxon>
        <taxon>Hypocreales</taxon>
        <taxon>Clavicipitaceae</taxon>
        <taxon>Claviceps</taxon>
    </lineage>
</organism>
<feature type="compositionally biased region" description="Basic and acidic residues" evidence="1">
    <location>
        <begin position="192"/>
        <end position="202"/>
    </location>
</feature>
<accession>A0A8K0IZ43</accession>
<keyword evidence="3" id="KW-1185">Reference proteome</keyword>
<proteinExistence type="predicted"/>
<dbReference type="AlphaFoldDB" id="A0A8K0IZ43"/>
<comment type="caution">
    <text evidence="2">The sequence shown here is derived from an EMBL/GenBank/DDBJ whole genome shotgun (WGS) entry which is preliminary data.</text>
</comment>
<dbReference type="Proteomes" id="UP000811619">
    <property type="component" value="Unassembled WGS sequence"/>
</dbReference>
<evidence type="ECO:0000313" key="2">
    <source>
        <dbReference type="EMBL" id="KAG5912879.1"/>
    </source>
</evidence>
<feature type="region of interest" description="Disordered" evidence="1">
    <location>
        <begin position="55"/>
        <end position="94"/>
    </location>
</feature>
<feature type="region of interest" description="Disordered" evidence="1">
    <location>
        <begin position="184"/>
        <end position="304"/>
    </location>
</feature>
<evidence type="ECO:0000256" key="1">
    <source>
        <dbReference type="SAM" id="MobiDB-lite"/>
    </source>
</evidence>
<evidence type="ECO:0000313" key="3">
    <source>
        <dbReference type="Proteomes" id="UP000811619"/>
    </source>
</evidence>
<dbReference type="EMBL" id="SRPY01001536">
    <property type="protein sequence ID" value="KAG5912879.1"/>
    <property type="molecule type" value="Genomic_DNA"/>
</dbReference>
<sequence>MPTYLCHGFRWYRSSIRPFIILNDLDECAPDWIIEPVTAAILLSQLAESFAFVPRPDEDEQHGGKKKPSPHAPPPRVRYDEDMSMPPSRVPPEQDRILMHDWSPVKLLEEYDENETVHAARPYAYMADYAVRVDLGADVLAEMARYDETLKQRNAAWFEQLRENVQPEEQSRWYVVVCDDTEREAPVEDEDRVEHEHKHEHDGDDDDDARTAMAKDPGESESGLANAPQRVMTGPGEPSTVAAGPLLYENKALPSIPAQEQNKQPPVPEEPACLHQDASESKRQPPGRLRGKMSLLRLFSKKEG</sequence>
<gene>
    <name evidence="2" type="ORF">E4U42_001741</name>
</gene>
<reference evidence="2" key="1">
    <citation type="journal article" date="2020" name="bioRxiv">
        <title>Whole genome comparisons of ergot fungi reveals the divergence and evolution of species within the genus Claviceps are the result of varying mechanisms driving genome evolution and host range expansion.</title>
        <authorList>
            <person name="Wyka S.A."/>
            <person name="Mondo S.J."/>
            <person name="Liu M."/>
            <person name="Dettman J."/>
            <person name="Nalam V."/>
            <person name="Broders K.D."/>
        </authorList>
    </citation>
    <scope>NUCLEOTIDE SEQUENCE</scope>
    <source>
        <strain evidence="2">CCC 489</strain>
    </source>
</reference>
<protein>
    <submittedName>
        <fullName evidence="2">Uncharacterized protein</fullName>
    </submittedName>
</protein>
<dbReference type="OrthoDB" id="371463at2759"/>
<name>A0A8K0IZ43_9HYPO</name>